<reference evidence="1 2" key="2">
    <citation type="journal article" date="2023" name="Mol. Biol. Evol.">
        <title>Genomics of Secondarily Temperate Adaptation in the Only Non-Antarctic Icefish.</title>
        <authorList>
            <person name="Rivera-Colon A.G."/>
            <person name="Rayamajhi N."/>
            <person name="Minhas B.F."/>
            <person name="Madrigal G."/>
            <person name="Bilyk K.T."/>
            <person name="Yoon V."/>
            <person name="Hune M."/>
            <person name="Gregory S."/>
            <person name="Cheng C.H.C."/>
            <person name="Catchen J.M."/>
        </authorList>
    </citation>
    <scope>NUCLEOTIDE SEQUENCE [LARGE SCALE GENOMIC DNA]</scope>
    <source>
        <strain evidence="1">JMC-PN-2008</strain>
    </source>
</reference>
<protein>
    <submittedName>
        <fullName evidence="1">Uncharacterized protein</fullName>
    </submittedName>
</protein>
<gene>
    <name evidence="1" type="ORF">PBY51_021806</name>
</gene>
<evidence type="ECO:0000313" key="2">
    <source>
        <dbReference type="Proteomes" id="UP001346869"/>
    </source>
</evidence>
<comment type="caution">
    <text evidence="1">The sequence shown here is derived from an EMBL/GenBank/DDBJ whole genome shotgun (WGS) entry which is preliminary data.</text>
</comment>
<dbReference type="Proteomes" id="UP001346869">
    <property type="component" value="Unassembled WGS sequence"/>
</dbReference>
<proteinExistence type="predicted"/>
<sequence>MSESPSYLPYPGHSYFYADNGGPLVFVSPETPFPSSVSTRMYSGMHQESRCGSVKCGHRLHKYWCVYRYSPPLSGFFPPWSWLGPGAMLRCYWSVQTQSPAHACVT</sequence>
<reference evidence="1 2" key="1">
    <citation type="journal article" date="2023" name="Genes (Basel)">
        <title>Chromosome-Level Genome Assembly and Circadian Gene Repertoire of the Patagonia Blennie Eleginops maclovinus-The Closest Ancestral Proxy of Antarctic Cryonotothenioids.</title>
        <authorList>
            <person name="Cheng C.C."/>
            <person name="Rivera-Colon A.G."/>
            <person name="Minhas B.F."/>
            <person name="Wilson L."/>
            <person name="Rayamajhi N."/>
            <person name="Vargas-Chacoff L."/>
            <person name="Catchen J.M."/>
        </authorList>
    </citation>
    <scope>NUCLEOTIDE SEQUENCE [LARGE SCALE GENOMIC DNA]</scope>
    <source>
        <strain evidence="1">JMC-PN-2008</strain>
    </source>
</reference>
<dbReference type="AlphaFoldDB" id="A0AAN7XGA5"/>
<name>A0AAN7XGA5_ELEMC</name>
<organism evidence="1 2">
    <name type="scientific">Eleginops maclovinus</name>
    <name type="common">Patagonian blennie</name>
    <name type="synonym">Eleginus maclovinus</name>
    <dbReference type="NCBI Taxonomy" id="56733"/>
    <lineage>
        <taxon>Eukaryota</taxon>
        <taxon>Metazoa</taxon>
        <taxon>Chordata</taxon>
        <taxon>Craniata</taxon>
        <taxon>Vertebrata</taxon>
        <taxon>Euteleostomi</taxon>
        <taxon>Actinopterygii</taxon>
        <taxon>Neopterygii</taxon>
        <taxon>Teleostei</taxon>
        <taxon>Neoteleostei</taxon>
        <taxon>Acanthomorphata</taxon>
        <taxon>Eupercaria</taxon>
        <taxon>Perciformes</taxon>
        <taxon>Notothenioidei</taxon>
        <taxon>Eleginopidae</taxon>
        <taxon>Eleginops</taxon>
    </lineage>
</organism>
<dbReference type="EMBL" id="JAUZQC010000014">
    <property type="protein sequence ID" value="KAK5860317.1"/>
    <property type="molecule type" value="Genomic_DNA"/>
</dbReference>
<evidence type="ECO:0000313" key="1">
    <source>
        <dbReference type="EMBL" id="KAK5860317.1"/>
    </source>
</evidence>
<keyword evidence="2" id="KW-1185">Reference proteome</keyword>
<accession>A0AAN7XGA5</accession>